<dbReference type="HOGENOM" id="CLU_711952_0_0_1"/>
<evidence type="ECO:0000313" key="3">
    <source>
        <dbReference type="Proteomes" id="UP000008370"/>
    </source>
</evidence>
<proteinExistence type="predicted"/>
<dbReference type="KEGG" id="pco:PHACADRAFT_204277"/>
<accession>K5WPF8</accession>
<feature type="compositionally biased region" description="Basic and acidic residues" evidence="1">
    <location>
        <begin position="279"/>
        <end position="289"/>
    </location>
</feature>
<dbReference type="EMBL" id="JH930468">
    <property type="protein sequence ID" value="EKM61124.1"/>
    <property type="molecule type" value="Genomic_DNA"/>
</dbReference>
<dbReference type="RefSeq" id="XP_007390558.1">
    <property type="nucleotide sequence ID" value="XM_007390496.1"/>
</dbReference>
<evidence type="ECO:0000256" key="1">
    <source>
        <dbReference type="SAM" id="MobiDB-lite"/>
    </source>
</evidence>
<name>K5WPF8_PHACS</name>
<dbReference type="InParanoid" id="K5WPF8"/>
<evidence type="ECO:0000313" key="2">
    <source>
        <dbReference type="EMBL" id="EKM61124.1"/>
    </source>
</evidence>
<dbReference type="OrthoDB" id="2687876at2759"/>
<reference evidence="2 3" key="1">
    <citation type="journal article" date="2012" name="BMC Genomics">
        <title>Comparative genomics of the white-rot fungi, Phanerochaete carnosa and P. chrysosporium, to elucidate the genetic basis of the distinct wood types they colonize.</title>
        <authorList>
            <person name="Suzuki H."/>
            <person name="MacDonald J."/>
            <person name="Syed K."/>
            <person name="Salamov A."/>
            <person name="Hori C."/>
            <person name="Aerts A."/>
            <person name="Henrissat B."/>
            <person name="Wiebenga A."/>
            <person name="vanKuyk P.A."/>
            <person name="Barry K."/>
            <person name="Lindquist E."/>
            <person name="LaButti K."/>
            <person name="Lapidus A."/>
            <person name="Lucas S."/>
            <person name="Coutinho P."/>
            <person name="Gong Y."/>
            <person name="Samejima M."/>
            <person name="Mahadevan R."/>
            <person name="Abou-Zaid M."/>
            <person name="de Vries R.P."/>
            <person name="Igarashi K."/>
            <person name="Yadav J.S."/>
            <person name="Grigoriev I.V."/>
            <person name="Master E.R."/>
        </authorList>
    </citation>
    <scope>NUCLEOTIDE SEQUENCE [LARGE SCALE GENOMIC DNA]</scope>
    <source>
        <strain evidence="2 3">HHB-10118-sp</strain>
    </source>
</reference>
<sequence>MADAPGRGTYTGTMYLMEDTTGKRSLDWIEKCWATLEEASFTRELDLYMKAQANKPLSCKPTSVQAWSTEESLYLTMKPPHPIGWRAAIHTLPKAKGRILDAYNLLFAHGVLRGYANLVDILIGDDGKVIIVTFMEAATTGHRRIGIPSCDNRDRELERHCVSTVLLDAGNRQVDEETGSKQGIPRQITRKDLYLQLQRGPKPADMSGPFAFFLSFPSYRSAARDTQPAPPALYATQTGLIEPELPQTRKGVRFGHGTMDNYIWNCAKEHSVSPLLRRAEIKKTKERQGNKKQRRATSQGNMPANSRPSPSTSELDHPSLIAQLVFILLQLVPDHTLGPLQTVLPAKQHSTFHNYEVNIRRHRAGPRRHSVVLVLPLHTKSHLRLAIT</sequence>
<feature type="region of interest" description="Disordered" evidence="1">
    <location>
        <begin position="279"/>
        <end position="315"/>
    </location>
</feature>
<dbReference type="GeneID" id="18912264"/>
<gene>
    <name evidence="2" type="ORF">PHACADRAFT_204277</name>
</gene>
<dbReference type="Proteomes" id="UP000008370">
    <property type="component" value="Unassembled WGS sequence"/>
</dbReference>
<keyword evidence="3" id="KW-1185">Reference proteome</keyword>
<feature type="compositionally biased region" description="Polar residues" evidence="1">
    <location>
        <begin position="296"/>
        <end position="313"/>
    </location>
</feature>
<organism evidence="2 3">
    <name type="scientific">Phanerochaete carnosa (strain HHB-10118-sp)</name>
    <name type="common">White-rot fungus</name>
    <name type="synonym">Peniophora carnosa</name>
    <dbReference type="NCBI Taxonomy" id="650164"/>
    <lineage>
        <taxon>Eukaryota</taxon>
        <taxon>Fungi</taxon>
        <taxon>Dikarya</taxon>
        <taxon>Basidiomycota</taxon>
        <taxon>Agaricomycotina</taxon>
        <taxon>Agaricomycetes</taxon>
        <taxon>Polyporales</taxon>
        <taxon>Phanerochaetaceae</taxon>
        <taxon>Phanerochaete</taxon>
    </lineage>
</organism>
<protein>
    <submittedName>
        <fullName evidence="2">Uncharacterized protein</fullName>
    </submittedName>
</protein>
<dbReference type="AlphaFoldDB" id="K5WPF8"/>